<organism evidence="1 2">
    <name type="scientific">Microvirga lotononidis</name>
    <dbReference type="NCBI Taxonomy" id="864069"/>
    <lineage>
        <taxon>Bacteria</taxon>
        <taxon>Pseudomonadati</taxon>
        <taxon>Pseudomonadota</taxon>
        <taxon>Alphaproteobacteria</taxon>
        <taxon>Hyphomicrobiales</taxon>
        <taxon>Methylobacteriaceae</taxon>
        <taxon>Microvirga</taxon>
    </lineage>
</organism>
<name>I4YKG8_9HYPH</name>
<keyword evidence="2" id="KW-1185">Reference proteome</keyword>
<evidence type="ECO:0000313" key="1">
    <source>
        <dbReference type="EMBL" id="EIM24460.1"/>
    </source>
</evidence>
<evidence type="ECO:0000313" key="2">
    <source>
        <dbReference type="Proteomes" id="UP000003947"/>
    </source>
</evidence>
<protein>
    <submittedName>
        <fullName evidence="1">Uncharacterized protein</fullName>
    </submittedName>
</protein>
<dbReference type="HOGENOM" id="CLU_3357094_0_0_5"/>
<dbReference type="Proteomes" id="UP000003947">
    <property type="component" value="Unassembled WGS sequence"/>
</dbReference>
<proteinExistence type="predicted"/>
<dbReference type="EMBL" id="JH660647">
    <property type="protein sequence ID" value="EIM24460.1"/>
    <property type="molecule type" value="Genomic_DNA"/>
</dbReference>
<sequence length="36" mass="3909">MDDWFFSALKLTTRAIEVGGIAIIADTDAIRPCVPT</sequence>
<gene>
    <name evidence="1" type="ORF">MicloDRAFT_00051720</name>
</gene>
<accession>I4YKG8</accession>
<dbReference type="AlphaFoldDB" id="I4YKG8"/>
<reference evidence="1 2" key="1">
    <citation type="submission" date="2012-02" db="EMBL/GenBank/DDBJ databases">
        <title>Improved High-Quality Draft sequence of Microvirga sp. WSM3557.</title>
        <authorList>
            <consortium name="US DOE Joint Genome Institute"/>
            <person name="Lucas S."/>
            <person name="Han J."/>
            <person name="Lapidus A."/>
            <person name="Cheng J.-F."/>
            <person name="Goodwin L."/>
            <person name="Pitluck S."/>
            <person name="Peters L."/>
            <person name="Zhang X."/>
            <person name="Detter J.C."/>
            <person name="Han C."/>
            <person name="Tapia R."/>
            <person name="Land M."/>
            <person name="Hauser L."/>
            <person name="Kyrpides N."/>
            <person name="Ivanova N."/>
            <person name="Pagani I."/>
            <person name="Brau L."/>
            <person name="Yates R."/>
            <person name="O'Hara G."/>
            <person name="Rui T."/>
            <person name="Howieson J."/>
            <person name="Reeve W."/>
            <person name="Woyke T."/>
        </authorList>
    </citation>
    <scope>NUCLEOTIDE SEQUENCE [LARGE SCALE GENOMIC DNA]</scope>
    <source>
        <strain evidence="1 2">WSM3557</strain>
    </source>
</reference>